<name>A0A822ZPU3_NELNU</name>
<accession>A0A822ZPU3</accession>
<keyword evidence="2" id="KW-1185">Reference proteome</keyword>
<dbReference type="AlphaFoldDB" id="A0A822ZPU3"/>
<evidence type="ECO:0000313" key="1">
    <source>
        <dbReference type="EMBL" id="DAD46500.1"/>
    </source>
</evidence>
<dbReference type="EMBL" id="DUZY01000008">
    <property type="protein sequence ID" value="DAD46500.1"/>
    <property type="molecule type" value="Genomic_DNA"/>
</dbReference>
<proteinExistence type="predicted"/>
<dbReference type="Gene3D" id="3.40.50.2000">
    <property type="entry name" value="Glycogen Phosphorylase B"/>
    <property type="match status" value="1"/>
</dbReference>
<sequence length="80" mass="9105">MSQIYSTDRLPSMSLFVPFAKATGLMQPDFEQVLQSLPSVSCIISDGFLSWKQKSASKFGIPRAIWDKQLRREHLPCRDS</sequence>
<dbReference type="SUPFAM" id="SSF53756">
    <property type="entry name" value="UDP-Glycosyltransferase/glycogen phosphorylase"/>
    <property type="match status" value="1"/>
</dbReference>
<reference evidence="1 2" key="1">
    <citation type="journal article" date="2020" name="Mol. Biol. Evol.">
        <title>Distinct Expression and Methylation Patterns for Genes with Different Fates following a Single Whole-Genome Duplication in Flowering Plants.</title>
        <authorList>
            <person name="Shi T."/>
            <person name="Rahmani R.S."/>
            <person name="Gugger P.F."/>
            <person name="Wang M."/>
            <person name="Li H."/>
            <person name="Zhang Y."/>
            <person name="Li Z."/>
            <person name="Wang Q."/>
            <person name="Van de Peer Y."/>
            <person name="Marchal K."/>
            <person name="Chen J."/>
        </authorList>
    </citation>
    <scope>NUCLEOTIDE SEQUENCE [LARGE SCALE GENOMIC DNA]</scope>
    <source>
        <tissue evidence="1">Leaf</tissue>
    </source>
</reference>
<organism evidence="1 2">
    <name type="scientific">Nelumbo nucifera</name>
    <name type="common">Sacred lotus</name>
    <dbReference type="NCBI Taxonomy" id="4432"/>
    <lineage>
        <taxon>Eukaryota</taxon>
        <taxon>Viridiplantae</taxon>
        <taxon>Streptophyta</taxon>
        <taxon>Embryophyta</taxon>
        <taxon>Tracheophyta</taxon>
        <taxon>Spermatophyta</taxon>
        <taxon>Magnoliopsida</taxon>
        <taxon>Proteales</taxon>
        <taxon>Nelumbonaceae</taxon>
        <taxon>Nelumbo</taxon>
    </lineage>
</organism>
<protein>
    <submittedName>
        <fullName evidence="1">Uncharacterized protein</fullName>
    </submittedName>
</protein>
<comment type="caution">
    <text evidence="1">The sequence shown here is derived from an EMBL/GenBank/DDBJ whole genome shotgun (WGS) entry which is preliminary data.</text>
</comment>
<dbReference type="Proteomes" id="UP000607653">
    <property type="component" value="Unassembled WGS sequence"/>
</dbReference>
<evidence type="ECO:0000313" key="2">
    <source>
        <dbReference type="Proteomes" id="UP000607653"/>
    </source>
</evidence>
<gene>
    <name evidence="1" type="ORF">HUJ06_016437</name>
</gene>